<feature type="transmembrane region" description="Helical" evidence="1">
    <location>
        <begin position="12"/>
        <end position="32"/>
    </location>
</feature>
<keyword evidence="1" id="KW-0472">Membrane</keyword>
<dbReference type="NCBIfam" id="TIGR02532">
    <property type="entry name" value="IV_pilin_GFxxxE"/>
    <property type="match status" value="1"/>
</dbReference>
<evidence type="ECO:0000313" key="2">
    <source>
        <dbReference type="EMBL" id="TXC65748.1"/>
    </source>
</evidence>
<keyword evidence="1" id="KW-1133">Transmembrane helix</keyword>
<dbReference type="EMBL" id="VOPW01000001">
    <property type="protein sequence ID" value="TXC65748.1"/>
    <property type="molecule type" value="Genomic_DNA"/>
</dbReference>
<dbReference type="Pfam" id="PF07963">
    <property type="entry name" value="N_methyl"/>
    <property type="match status" value="1"/>
</dbReference>
<reference evidence="2 3" key="1">
    <citation type="submission" date="2019-08" db="EMBL/GenBank/DDBJ databases">
        <authorList>
            <person name="Khan S.A."/>
            <person name="Jeon C.O."/>
            <person name="Jeong S.E."/>
        </authorList>
    </citation>
    <scope>NUCLEOTIDE SEQUENCE [LARGE SCALE GENOMIC DNA]</scope>
    <source>
        <strain evidence="3">IMCC1728</strain>
    </source>
</reference>
<keyword evidence="1" id="KW-0812">Transmembrane</keyword>
<organism evidence="2 3">
    <name type="scientific">Piscinibacter aquaticus</name>
    <dbReference type="NCBI Taxonomy" id="392597"/>
    <lineage>
        <taxon>Bacteria</taxon>
        <taxon>Pseudomonadati</taxon>
        <taxon>Pseudomonadota</taxon>
        <taxon>Betaproteobacteria</taxon>
        <taxon>Burkholderiales</taxon>
        <taxon>Sphaerotilaceae</taxon>
        <taxon>Piscinibacter</taxon>
    </lineage>
</organism>
<protein>
    <submittedName>
        <fullName evidence="2">Prepilin-type N-terminal cleavage/methylation domain-containing protein</fullName>
    </submittedName>
</protein>
<dbReference type="AlphaFoldDB" id="A0A5C6U1W1"/>
<evidence type="ECO:0000256" key="1">
    <source>
        <dbReference type="SAM" id="Phobius"/>
    </source>
</evidence>
<accession>A0A5C6U1W1</accession>
<comment type="caution">
    <text evidence="2">The sequence shown here is derived from an EMBL/GenBank/DDBJ whole genome shotgun (WGS) entry which is preliminary data.</text>
</comment>
<sequence>MSTFTRRPQRGFTLIECLVASAVLAIGLIALLRVQPELRAHAETARQRSEAVRLAQQDLEGLRGFTSLEGHAAIASHAYTQEPDDLGSPRYALERRVDAARPGVWTVDVRVAWTDRRGEDQQVTLSTVIAAHEPALAAQRLLPR</sequence>
<proteinExistence type="predicted"/>
<name>A0A5C6U1W1_9BURK</name>
<evidence type="ECO:0000313" key="3">
    <source>
        <dbReference type="Proteomes" id="UP000321832"/>
    </source>
</evidence>
<gene>
    <name evidence="2" type="ORF">FSC37_05975</name>
</gene>
<dbReference type="Proteomes" id="UP000321832">
    <property type="component" value="Unassembled WGS sequence"/>
</dbReference>
<dbReference type="InterPro" id="IPR012902">
    <property type="entry name" value="N_methyl_site"/>
</dbReference>
<keyword evidence="3" id="KW-1185">Reference proteome</keyword>